<gene>
    <name evidence="2" type="ORF">N800_01675</name>
</gene>
<proteinExistence type="predicted"/>
<evidence type="ECO:0000313" key="2">
    <source>
        <dbReference type="EMBL" id="KGM55014.1"/>
    </source>
</evidence>
<evidence type="ECO:0000313" key="3">
    <source>
        <dbReference type="Proteomes" id="UP000029998"/>
    </source>
</evidence>
<accession>A0A0A0EWX1</accession>
<dbReference type="EMBL" id="AVPU01000008">
    <property type="protein sequence ID" value="KGM55014.1"/>
    <property type="molecule type" value="Genomic_DNA"/>
</dbReference>
<feature type="domain" description="Anti-bacteriophage protein A/HamA C-terminal" evidence="1">
    <location>
        <begin position="30"/>
        <end position="257"/>
    </location>
</feature>
<evidence type="ECO:0000259" key="1">
    <source>
        <dbReference type="Pfam" id="PF08878"/>
    </source>
</evidence>
<dbReference type="InterPro" id="IPR014976">
    <property type="entry name" value="AbpA_HamA_C"/>
</dbReference>
<comment type="caution">
    <text evidence="2">The sequence shown here is derived from an EMBL/GenBank/DDBJ whole genome shotgun (WGS) entry which is preliminary data.</text>
</comment>
<protein>
    <recommendedName>
        <fullName evidence="1">Anti-bacteriophage protein A/HamA C-terminal domain-containing protein</fullName>
    </recommendedName>
</protein>
<sequence length="263" mass="28243">MDELGIDFVDAVPWFAHAQDQPYVLIHVSPASVTQLVESIGVPLRRCYITDADLDSAAQRPGVTRAEIIRSKLPDAGATMSGDFGEVLGYFYQAARELPATAIGPKKWRLKQDRTKPAPKSDVVHFVMPNRPHPSAADAILCAEVKAKATAGTSTPIADAIADCKKDRTSRLASTLVWLRERALTTDLGDVDLPLLDRFIQAVDSPPVAKRFRAVAVICNALLTNELVAAPSVADPEFTLVVIGVPNLQQTYTAAFAAAQASA</sequence>
<dbReference type="OrthoDB" id="322261at2"/>
<dbReference type="RefSeq" id="WP_036136263.1">
    <property type="nucleotide sequence ID" value="NZ_AVPU01000008.1"/>
</dbReference>
<name>A0A0A0EWX1_9GAMM</name>
<dbReference type="Pfam" id="PF08878">
    <property type="entry name" value="HamA"/>
    <property type="match status" value="1"/>
</dbReference>
<keyword evidence="3" id="KW-1185">Reference proteome</keyword>
<organism evidence="2 3">
    <name type="scientific">Lysobacter daejeonensis GH1-9</name>
    <dbReference type="NCBI Taxonomy" id="1385517"/>
    <lineage>
        <taxon>Bacteria</taxon>
        <taxon>Pseudomonadati</taxon>
        <taxon>Pseudomonadota</taxon>
        <taxon>Gammaproteobacteria</taxon>
        <taxon>Lysobacterales</taxon>
        <taxon>Lysobacteraceae</taxon>
        <taxon>Aerolutibacter</taxon>
    </lineage>
</organism>
<dbReference type="Proteomes" id="UP000029998">
    <property type="component" value="Unassembled WGS sequence"/>
</dbReference>
<reference evidence="2 3" key="1">
    <citation type="submission" date="2013-08" db="EMBL/GenBank/DDBJ databases">
        <title>Genome sequencing of Lysobacter.</title>
        <authorList>
            <person name="Zhang S."/>
            <person name="Wang G."/>
        </authorList>
    </citation>
    <scope>NUCLEOTIDE SEQUENCE [LARGE SCALE GENOMIC DNA]</scope>
    <source>
        <strain evidence="2 3">GH1-9</strain>
    </source>
</reference>
<dbReference type="AlphaFoldDB" id="A0A0A0EWX1"/>